<dbReference type="PROSITE" id="PS51420">
    <property type="entry name" value="RHO"/>
    <property type="match status" value="1"/>
</dbReference>
<dbReference type="AlphaFoldDB" id="A0A4P9XXL5"/>
<evidence type="ECO:0000256" key="2">
    <source>
        <dbReference type="SAM" id="MobiDB-lite"/>
    </source>
</evidence>
<dbReference type="InterPro" id="IPR001806">
    <property type="entry name" value="Small_GTPase"/>
</dbReference>
<organism evidence="3 4">
    <name type="scientific">Thamnocephalis sphaerospora</name>
    <dbReference type="NCBI Taxonomy" id="78915"/>
    <lineage>
        <taxon>Eukaryota</taxon>
        <taxon>Fungi</taxon>
        <taxon>Fungi incertae sedis</taxon>
        <taxon>Zoopagomycota</taxon>
        <taxon>Zoopagomycotina</taxon>
        <taxon>Zoopagomycetes</taxon>
        <taxon>Zoopagales</taxon>
        <taxon>Sigmoideomycetaceae</taxon>
        <taxon>Thamnocephalis</taxon>
    </lineage>
</organism>
<sequence>MSMHGSSLEAKLVILGSQGVGKTSLVMRYVQNTFSPHSASTIGASFLTQRMQVFGVIRRGYVDDCRVVLQIWDTAGQERFRSMAPMYYRGANAAILVYDITSEQSFQDISSWVEELQRNTGDIDIHVVGSKLDLAEKSREVPQERAQAYVRNTLGSLHDVHEVSAKDATGVDELFHDVTRSLVERTYEIERTRRERQAGDVQLRDGRQEASDQACCNV</sequence>
<reference evidence="4" key="1">
    <citation type="journal article" date="2018" name="Nat. Microbiol.">
        <title>Leveraging single-cell genomics to expand the fungal tree of life.</title>
        <authorList>
            <person name="Ahrendt S.R."/>
            <person name="Quandt C.A."/>
            <person name="Ciobanu D."/>
            <person name="Clum A."/>
            <person name="Salamov A."/>
            <person name="Andreopoulos B."/>
            <person name="Cheng J.F."/>
            <person name="Woyke T."/>
            <person name="Pelin A."/>
            <person name="Henrissat B."/>
            <person name="Reynolds N.K."/>
            <person name="Benny G.L."/>
            <person name="Smith M.E."/>
            <person name="James T.Y."/>
            <person name="Grigoriev I.V."/>
        </authorList>
    </citation>
    <scope>NUCLEOTIDE SEQUENCE [LARGE SCALE GENOMIC DNA]</scope>
    <source>
        <strain evidence="4">RSA 1356</strain>
    </source>
</reference>
<evidence type="ECO:0000313" key="3">
    <source>
        <dbReference type="EMBL" id="RKP11193.1"/>
    </source>
</evidence>
<dbReference type="PROSITE" id="PS51421">
    <property type="entry name" value="RAS"/>
    <property type="match status" value="1"/>
</dbReference>
<dbReference type="InterPro" id="IPR027417">
    <property type="entry name" value="P-loop_NTPase"/>
</dbReference>
<evidence type="ECO:0000313" key="4">
    <source>
        <dbReference type="Proteomes" id="UP000271241"/>
    </source>
</evidence>
<keyword evidence="1" id="KW-0547">Nucleotide-binding</keyword>
<dbReference type="GO" id="GO:0005525">
    <property type="term" value="F:GTP binding"/>
    <property type="evidence" value="ECO:0007669"/>
    <property type="project" value="InterPro"/>
</dbReference>
<dbReference type="Gene3D" id="3.40.50.300">
    <property type="entry name" value="P-loop containing nucleotide triphosphate hydrolases"/>
    <property type="match status" value="1"/>
</dbReference>
<dbReference type="NCBIfam" id="TIGR00231">
    <property type="entry name" value="small_GTP"/>
    <property type="match status" value="1"/>
</dbReference>
<dbReference type="Proteomes" id="UP000271241">
    <property type="component" value="Unassembled WGS sequence"/>
</dbReference>
<dbReference type="SUPFAM" id="SSF52540">
    <property type="entry name" value="P-loop containing nucleoside triphosphate hydrolases"/>
    <property type="match status" value="1"/>
</dbReference>
<dbReference type="EMBL" id="KZ992424">
    <property type="protein sequence ID" value="RKP11193.1"/>
    <property type="molecule type" value="Genomic_DNA"/>
</dbReference>
<keyword evidence="4" id="KW-1185">Reference proteome</keyword>
<dbReference type="SMART" id="SM00175">
    <property type="entry name" value="RAB"/>
    <property type="match status" value="1"/>
</dbReference>
<dbReference type="SMART" id="SM00173">
    <property type="entry name" value="RAS"/>
    <property type="match status" value="1"/>
</dbReference>
<dbReference type="OrthoDB" id="26525at2759"/>
<name>A0A4P9XXL5_9FUNG</name>
<dbReference type="PROSITE" id="PS51419">
    <property type="entry name" value="RAB"/>
    <property type="match status" value="1"/>
</dbReference>
<dbReference type="GO" id="GO:0003924">
    <property type="term" value="F:GTPase activity"/>
    <property type="evidence" value="ECO:0007669"/>
    <property type="project" value="InterPro"/>
</dbReference>
<accession>A0A4P9XXL5</accession>
<dbReference type="Pfam" id="PF00071">
    <property type="entry name" value="Ras"/>
    <property type="match status" value="1"/>
</dbReference>
<protein>
    <submittedName>
        <fullName evidence="3">Ras-related protein rab-5C-like protein</fullName>
    </submittedName>
</protein>
<feature type="compositionally biased region" description="Basic and acidic residues" evidence="2">
    <location>
        <begin position="195"/>
        <end position="210"/>
    </location>
</feature>
<dbReference type="SMART" id="SM00176">
    <property type="entry name" value="RAN"/>
    <property type="match status" value="1"/>
</dbReference>
<dbReference type="PROSITE" id="PS51417">
    <property type="entry name" value="ARF"/>
    <property type="match status" value="1"/>
</dbReference>
<dbReference type="InterPro" id="IPR005225">
    <property type="entry name" value="Small_GTP-bd"/>
</dbReference>
<gene>
    <name evidence="3" type="ORF">THASP1DRAFT_27030</name>
</gene>
<dbReference type="PANTHER" id="PTHR47978">
    <property type="match status" value="1"/>
</dbReference>
<evidence type="ECO:0000256" key="1">
    <source>
        <dbReference type="ARBA" id="ARBA00022741"/>
    </source>
</evidence>
<dbReference type="FunFam" id="3.40.50.300:FF:000808">
    <property type="entry name" value="Small GTP-binding protein, putative"/>
    <property type="match status" value="1"/>
</dbReference>
<feature type="region of interest" description="Disordered" evidence="2">
    <location>
        <begin position="195"/>
        <end position="218"/>
    </location>
</feature>
<dbReference type="PRINTS" id="PR00449">
    <property type="entry name" value="RASTRNSFRMNG"/>
</dbReference>
<dbReference type="STRING" id="78915.A0A4P9XXL5"/>
<proteinExistence type="predicted"/>
<dbReference type="SMART" id="SM00174">
    <property type="entry name" value="RHO"/>
    <property type="match status" value="1"/>
</dbReference>